<name>A0A1H9TDC7_9PSEU</name>
<dbReference type="RefSeq" id="WP_089957332.1">
    <property type="nucleotide sequence ID" value="NZ_FOFR01000018.1"/>
</dbReference>
<reference evidence="2" key="1">
    <citation type="submission" date="2016-10" db="EMBL/GenBank/DDBJ databases">
        <authorList>
            <person name="Varghese N."/>
            <person name="Submissions S."/>
        </authorList>
    </citation>
    <scope>NUCLEOTIDE SEQUENCE [LARGE SCALE GENOMIC DNA]</scope>
    <source>
        <strain evidence="2">CGMCC 4.3525</strain>
    </source>
</reference>
<sequence length="144" mass="15241">MASSVALATHLASLGLVRYPPDSAGSLPPAYIESAPDKAGRCLLIVTRPSPAPDKVSAWAYPLLGLVGLDEPGPSLPVRSLVKACVDAVHGTFNTVWAPSSPEHRLHVTECVATSSEPLPLPADARGRQRWMQNVQLETNTDPS</sequence>
<evidence type="ECO:0000313" key="1">
    <source>
        <dbReference type="EMBL" id="SER95106.1"/>
    </source>
</evidence>
<dbReference type="AlphaFoldDB" id="A0A1H9TDC7"/>
<gene>
    <name evidence="1" type="ORF">SAMN05216188_11846</name>
</gene>
<dbReference type="STRING" id="402600.SAMN05216188_11846"/>
<organism evidence="1 2">
    <name type="scientific">Lentzea xinjiangensis</name>
    <dbReference type="NCBI Taxonomy" id="402600"/>
    <lineage>
        <taxon>Bacteria</taxon>
        <taxon>Bacillati</taxon>
        <taxon>Actinomycetota</taxon>
        <taxon>Actinomycetes</taxon>
        <taxon>Pseudonocardiales</taxon>
        <taxon>Pseudonocardiaceae</taxon>
        <taxon>Lentzea</taxon>
    </lineage>
</organism>
<accession>A0A1H9TDC7</accession>
<proteinExistence type="predicted"/>
<dbReference type="EMBL" id="FOFR01000018">
    <property type="protein sequence ID" value="SER95106.1"/>
    <property type="molecule type" value="Genomic_DNA"/>
</dbReference>
<keyword evidence="2" id="KW-1185">Reference proteome</keyword>
<dbReference type="OrthoDB" id="9914559at2"/>
<evidence type="ECO:0000313" key="2">
    <source>
        <dbReference type="Proteomes" id="UP000199352"/>
    </source>
</evidence>
<protein>
    <submittedName>
        <fullName evidence="1">Uncharacterized protein</fullName>
    </submittedName>
</protein>
<dbReference type="Proteomes" id="UP000199352">
    <property type="component" value="Unassembled WGS sequence"/>
</dbReference>